<dbReference type="Pfam" id="PF00440">
    <property type="entry name" value="TetR_N"/>
    <property type="match status" value="1"/>
</dbReference>
<evidence type="ECO:0000256" key="3">
    <source>
        <dbReference type="ARBA" id="ARBA00023163"/>
    </source>
</evidence>
<dbReference type="SUPFAM" id="SSF46689">
    <property type="entry name" value="Homeodomain-like"/>
    <property type="match status" value="1"/>
</dbReference>
<evidence type="ECO:0000256" key="2">
    <source>
        <dbReference type="ARBA" id="ARBA00023125"/>
    </source>
</evidence>
<dbReference type="Proteomes" id="UP001251217">
    <property type="component" value="Unassembled WGS sequence"/>
</dbReference>
<dbReference type="Gene3D" id="1.10.357.10">
    <property type="entry name" value="Tetracycline Repressor, domain 2"/>
    <property type="match status" value="1"/>
</dbReference>
<keyword evidence="1" id="KW-0805">Transcription regulation</keyword>
<keyword evidence="7" id="KW-1185">Reference proteome</keyword>
<dbReference type="Gene3D" id="1.10.10.60">
    <property type="entry name" value="Homeodomain-like"/>
    <property type="match status" value="1"/>
</dbReference>
<dbReference type="Pfam" id="PF16925">
    <property type="entry name" value="TetR_C_13"/>
    <property type="match status" value="1"/>
</dbReference>
<feature type="DNA-binding region" description="H-T-H motif" evidence="4">
    <location>
        <begin position="32"/>
        <end position="51"/>
    </location>
</feature>
<dbReference type="PANTHER" id="PTHR47506">
    <property type="entry name" value="TRANSCRIPTIONAL REGULATORY PROTEIN"/>
    <property type="match status" value="1"/>
</dbReference>
<evidence type="ECO:0000313" key="7">
    <source>
        <dbReference type="Proteomes" id="UP001251217"/>
    </source>
</evidence>
<evidence type="ECO:0000256" key="4">
    <source>
        <dbReference type="PROSITE-ProRule" id="PRU00335"/>
    </source>
</evidence>
<accession>A0ABU1X9F8</accession>
<proteinExistence type="predicted"/>
<dbReference type="InterPro" id="IPR011075">
    <property type="entry name" value="TetR_C"/>
</dbReference>
<evidence type="ECO:0000313" key="6">
    <source>
        <dbReference type="EMBL" id="MDR7166662.1"/>
    </source>
</evidence>
<gene>
    <name evidence="6" type="ORF">J2W56_000380</name>
</gene>
<keyword evidence="3" id="KW-0804">Transcription</keyword>
<name>A0ABU1X9F8_9NOCA</name>
<dbReference type="SUPFAM" id="SSF48498">
    <property type="entry name" value="Tetracyclin repressor-like, C-terminal domain"/>
    <property type="match status" value="1"/>
</dbReference>
<dbReference type="RefSeq" id="WP_063007502.1">
    <property type="nucleotide sequence ID" value="NZ_JAVDWW010000001.1"/>
</dbReference>
<dbReference type="InterPro" id="IPR009057">
    <property type="entry name" value="Homeodomain-like_sf"/>
</dbReference>
<dbReference type="EMBL" id="JAVDWW010000001">
    <property type="protein sequence ID" value="MDR7166662.1"/>
    <property type="molecule type" value="Genomic_DNA"/>
</dbReference>
<sequence>MGERGRPRGFDRDAALRQAMMAFWNDGYEATSMSDLTAAMGIASPSIYACFGSKEQLFREAVELYDSIAGCPARQALDRAPGAREAVDEMLSTSADFYTDPATPPGCMVVMATTWSALSPDVRAHLADLRRGMQAAIAARLRRAVAEGDLPDDAAVDTMAAFYTTVQQGMSIQARDGATRADLDAVVTAAMSAWDGLAGRR</sequence>
<organism evidence="6 7">
    <name type="scientific">Nocardia kruczakiae</name>
    <dbReference type="NCBI Taxonomy" id="261477"/>
    <lineage>
        <taxon>Bacteria</taxon>
        <taxon>Bacillati</taxon>
        <taxon>Actinomycetota</taxon>
        <taxon>Actinomycetes</taxon>
        <taxon>Mycobacteriales</taxon>
        <taxon>Nocardiaceae</taxon>
        <taxon>Nocardia</taxon>
    </lineage>
</organism>
<dbReference type="InterPro" id="IPR036271">
    <property type="entry name" value="Tet_transcr_reg_TetR-rel_C_sf"/>
</dbReference>
<evidence type="ECO:0000259" key="5">
    <source>
        <dbReference type="PROSITE" id="PS50977"/>
    </source>
</evidence>
<protein>
    <submittedName>
        <fullName evidence="6">AcrR family transcriptional regulator</fullName>
    </submittedName>
</protein>
<dbReference type="InterPro" id="IPR001647">
    <property type="entry name" value="HTH_TetR"/>
</dbReference>
<reference evidence="6 7" key="1">
    <citation type="submission" date="2023-07" db="EMBL/GenBank/DDBJ databases">
        <title>Sorghum-associated microbial communities from plants grown in Nebraska, USA.</title>
        <authorList>
            <person name="Schachtman D."/>
        </authorList>
    </citation>
    <scope>NUCLEOTIDE SEQUENCE [LARGE SCALE GENOMIC DNA]</scope>
    <source>
        <strain evidence="6 7">4272</strain>
    </source>
</reference>
<keyword evidence="2 4" id="KW-0238">DNA-binding</keyword>
<feature type="domain" description="HTH tetR-type" evidence="5">
    <location>
        <begin position="9"/>
        <end position="69"/>
    </location>
</feature>
<evidence type="ECO:0000256" key="1">
    <source>
        <dbReference type="ARBA" id="ARBA00023015"/>
    </source>
</evidence>
<dbReference type="PROSITE" id="PS50977">
    <property type="entry name" value="HTH_TETR_2"/>
    <property type="match status" value="1"/>
</dbReference>
<comment type="caution">
    <text evidence="6">The sequence shown here is derived from an EMBL/GenBank/DDBJ whole genome shotgun (WGS) entry which is preliminary data.</text>
</comment>
<dbReference type="PANTHER" id="PTHR47506:SF1">
    <property type="entry name" value="HTH-TYPE TRANSCRIPTIONAL REGULATOR YJDC"/>
    <property type="match status" value="1"/>
</dbReference>